<evidence type="ECO:0000256" key="2">
    <source>
        <dbReference type="ARBA" id="ARBA00023033"/>
    </source>
</evidence>
<dbReference type="InterPro" id="IPR036188">
    <property type="entry name" value="FAD/NAD-bd_sf"/>
</dbReference>
<dbReference type="Pfam" id="PF01494">
    <property type="entry name" value="FAD_binding_3"/>
    <property type="match status" value="1"/>
</dbReference>
<dbReference type="PRINTS" id="PR00420">
    <property type="entry name" value="RNGMNOXGNASE"/>
</dbReference>
<dbReference type="eggNOG" id="COG0654">
    <property type="taxonomic scope" value="Bacteria"/>
</dbReference>
<dbReference type="OrthoDB" id="4230779at2"/>
<dbReference type="GO" id="GO:0004497">
    <property type="term" value="F:monooxygenase activity"/>
    <property type="evidence" value="ECO:0007669"/>
    <property type="project" value="UniProtKB-KW"/>
</dbReference>
<evidence type="ECO:0000256" key="1">
    <source>
        <dbReference type="ARBA" id="ARBA00023002"/>
    </source>
</evidence>
<sequence length="374" mass="40296">MDLKSVLVIGGGIGGLTAAIALRRKGYPVEIVEKDPEWSVYGVGIIQQFNVIRAMASLELIDAYLEKAFGFDRTVLHGGPGGQQVADFNTPRLAGDAYPSNAGIRRTDLQQVLADRAKQLGVTLRLGTTVIGLEDDGTGVDVTLSDGTTARHDIVIGADGVFSRTRGQILPEAPQPRYTGQWVWRYNLVQPPEMEGIQIFAGPVNAGFVPLGQDLMYMFLLSQEDEGFKLAQDGAAKAMRNRIGSLAPPQVKAIADQITDDAAVIARPLEVIFLDGAWHRGRVVLIGDAIHASTPHLAQGAGMAIEDAIVLAEELSRHTTPEAAFTAYRTRRFDRAKFIADNSVLIGDSQMGKADPVDVGELNRKTMGLMAQPI</sequence>
<accession>A0A0A0E819</accession>
<keyword evidence="2" id="KW-0503">Monooxygenase</keyword>
<dbReference type="EMBL" id="AQQX01000013">
    <property type="protein sequence ID" value="KGM47166.1"/>
    <property type="molecule type" value="Genomic_DNA"/>
</dbReference>
<dbReference type="GO" id="GO:0071949">
    <property type="term" value="F:FAD binding"/>
    <property type="evidence" value="ECO:0007669"/>
    <property type="project" value="InterPro"/>
</dbReference>
<dbReference type="RefSeq" id="WP_043753175.1">
    <property type="nucleotide sequence ID" value="NZ_AQQX01000013.1"/>
</dbReference>
<name>A0A0A0E819_9RHOB</name>
<dbReference type="Proteomes" id="UP000030004">
    <property type="component" value="Unassembled WGS sequence"/>
</dbReference>
<organism evidence="4 5">
    <name type="scientific">Pseudooceanicola atlanticus</name>
    <dbReference type="NCBI Taxonomy" id="1461694"/>
    <lineage>
        <taxon>Bacteria</taxon>
        <taxon>Pseudomonadati</taxon>
        <taxon>Pseudomonadota</taxon>
        <taxon>Alphaproteobacteria</taxon>
        <taxon>Rhodobacterales</taxon>
        <taxon>Paracoccaceae</taxon>
        <taxon>Pseudooceanicola</taxon>
    </lineage>
</organism>
<evidence type="ECO:0000313" key="5">
    <source>
        <dbReference type="Proteomes" id="UP000030004"/>
    </source>
</evidence>
<keyword evidence="5" id="KW-1185">Reference proteome</keyword>
<dbReference type="PANTHER" id="PTHR13789:SF309">
    <property type="entry name" value="PUTATIVE (AFU_ORTHOLOGUE AFUA_6G14510)-RELATED"/>
    <property type="match status" value="1"/>
</dbReference>
<protein>
    <submittedName>
        <fullName evidence="4">2-polyprenyl-6-methoxyphenol hydroxylase</fullName>
    </submittedName>
</protein>
<gene>
    <name evidence="4" type="ORF">ATO9_19330</name>
</gene>
<dbReference type="SUPFAM" id="SSF51905">
    <property type="entry name" value="FAD/NAD(P)-binding domain"/>
    <property type="match status" value="1"/>
</dbReference>
<proteinExistence type="predicted"/>
<dbReference type="Gene3D" id="3.50.50.60">
    <property type="entry name" value="FAD/NAD(P)-binding domain"/>
    <property type="match status" value="1"/>
</dbReference>
<comment type="caution">
    <text evidence="4">The sequence shown here is derived from an EMBL/GenBank/DDBJ whole genome shotgun (WGS) entry which is preliminary data.</text>
</comment>
<dbReference type="STRING" id="1461694.ATO9_19330"/>
<feature type="domain" description="FAD-binding" evidence="3">
    <location>
        <begin position="5"/>
        <end position="342"/>
    </location>
</feature>
<keyword evidence="1" id="KW-0560">Oxidoreductase</keyword>
<dbReference type="AlphaFoldDB" id="A0A0A0E819"/>
<dbReference type="InterPro" id="IPR050493">
    <property type="entry name" value="FAD-dep_Monooxygenase_BioMet"/>
</dbReference>
<dbReference type="InterPro" id="IPR002938">
    <property type="entry name" value="FAD-bd"/>
</dbReference>
<evidence type="ECO:0000313" key="4">
    <source>
        <dbReference type="EMBL" id="KGM47166.1"/>
    </source>
</evidence>
<dbReference type="NCBIfam" id="NF005313">
    <property type="entry name" value="PRK06847.1"/>
    <property type="match status" value="1"/>
</dbReference>
<dbReference type="PANTHER" id="PTHR13789">
    <property type="entry name" value="MONOOXYGENASE"/>
    <property type="match status" value="1"/>
</dbReference>
<evidence type="ECO:0000259" key="3">
    <source>
        <dbReference type="Pfam" id="PF01494"/>
    </source>
</evidence>
<reference evidence="4 5" key="1">
    <citation type="journal article" date="2015" name="Antonie Van Leeuwenhoek">
        <title>Pseudooceanicola atlanticus gen. nov. sp. nov., isolated from surface seawater of the Atlantic Ocean and reclassification of Oceanicola batsensis, Oceanicola marinus, Oceanicola nitratireducens, Oceanicola nanhaiensis, Oceanicola antarcticus and Oceanicola flagellatus, as Pseudooceanicola batsensis comb. nov., Pseudooceanicola marinus comb. nov., Pseudooceanicola nitratireducens comb. nov., Pseudooceanicola nanhaiensis comb. nov., Pseudooceanicola antarcticus comb. nov., and Pseudooceanicola flagellatus comb. nov.</title>
        <authorList>
            <person name="Lai Q."/>
            <person name="Li G."/>
            <person name="Liu X."/>
            <person name="Du Y."/>
            <person name="Sun F."/>
            <person name="Shao Z."/>
        </authorList>
    </citation>
    <scope>NUCLEOTIDE SEQUENCE [LARGE SCALE GENOMIC DNA]</scope>
    <source>
        <strain evidence="4 5">22II-s11g</strain>
    </source>
</reference>